<name>M8BNX9_AEGTA</name>
<dbReference type="AlphaFoldDB" id="M8BNX9"/>
<dbReference type="PANTHER" id="PTHR37754:SF4">
    <property type="entry name" value="EF-HAND DOMAIN-CONTAINING PROTEIN"/>
    <property type="match status" value="1"/>
</dbReference>
<accession>M8BNX9</accession>
<reference evidence="1" key="1">
    <citation type="submission" date="2015-06" db="UniProtKB">
        <authorList>
            <consortium name="EnsemblPlants"/>
        </authorList>
    </citation>
    <scope>IDENTIFICATION</scope>
</reference>
<dbReference type="PANTHER" id="PTHR37754">
    <property type="entry name" value="CALCIUM ION-BINDING PROTEIN"/>
    <property type="match status" value="1"/>
</dbReference>
<protein>
    <submittedName>
        <fullName evidence="1">Uncharacterized protein</fullName>
    </submittedName>
</protein>
<sequence>MARFFGRLWDRAQGKLDVVRICEKVFDELAVLNAEKNAKLLDVKNLHVATLMVYNSINKQLVGPHKDPPCMQVVKEKAELYMEMIWFERLQGFRDKGITQQEFRELIMEWVRMDLRLVLANKAAVAVLAAPLLAVTAKNAGRQVPRMRDAVDKVPTPLLFVVFSAGLMLLQDIRAGKQ</sequence>
<organism evidence="1">
    <name type="scientific">Aegilops tauschii</name>
    <name type="common">Tausch's goatgrass</name>
    <name type="synonym">Aegilops squarrosa</name>
    <dbReference type="NCBI Taxonomy" id="37682"/>
    <lineage>
        <taxon>Eukaryota</taxon>
        <taxon>Viridiplantae</taxon>
        <taxon>Streptophyta</taxon>
        <taxon>Embryophyta</taxon>
        <taxon>Tracheophyta</taxon>
        <taxon>Spermatophyta</taxon>
        <taxon>Magnoliopsida</taxon>
        <taxon>Liliopsida</taxon>
        <taxon>Poales</taxon>
        <taxon>Poaceae</taxon>
        <taxon>BOP clade</taxon>
        <taxon>Pooideae</taxon>
        <taxon>Triticodae</taxon>
        <taxon>Triticeae</taxon>
        <taxon>Triticinae</taxon>
        <taxon>Aegilops</taxon>
    </lineage>
</organism>
<dbReference type="EnsemblPlants" id="EMT26705">
    <property type="protein sequence ID" value="EMT26705"/>
    <property type="gene ID" value="F775_04330"/>
</dbReference>
<evidence type="ECO:0000313" key="1">
    <source>
        <dbReference type="EnsemblPlants" id="EMT26705"/>
    </source>
</evidence>
<proteinExistence type="predicted"/>